<keyword evidence="4" id="KW-0597">Phosphoprotein</keyword>
<dbReference type="NCBIfam" id="TIGR00229">
    <property type="entry name" value="sensory_box"/>
    <property type="match status" value="2"/>
</dbReference>
<keyword evidence="6" id="KW-0285">Flavoprotein</keyword>
<comment type="caution">
    <text evidence="18">The sequence shown here is derived from an EMBL/GenBank/DDBJ whole genome shotgun (WGS) entry which is preliminary data.</text>
</comment>
<dbReference type="Pfam" id="PF08447">
    <property type="entry name" value="PAS_3"/>
    <property type="match status" value="1"/>
</dbReference>
<evidence type="ECO:0000259" key="16">
    <source>
        <dbReference type="PROSITE" id="PS50112"/>
    </source>
</evidence>
<dbReference type="PROSITE" id="PS50113">
    <property type="entry name" value="PAC"/>
    <property type="match status" value="2"/>
</dbReference>
<keyword evidence="5" id="KW-0716">Sensory transduction</keyword>
<feature type="domain" description="PAS" evidence="16">
    <location>
        <begin position="10"/>
        <end position="80"/>
    </location>
</feature>
<dbReference type="SUPFAM" id="SSF55874">
    <property type="entry name" value="ATPase domain of HSP90 chaperone/DNA topoisomerase II/histidine kinase"/>
    <property type="match status" value="1"/>
</dbReference>
<evidence type="ECO:0000256" key="1">
    <source>
        <dbReference type="ARBA" id="ARBA00000085"/>
    </source>
</evidence>
<comment type="catalytic activity">
    <reaction evidence="1">
        <text>ATP + protein L-histidine = ADP + protein N-phospho-L-histidine.</text>
        <dbReference type="EC" id="2.7.13.3"/>
    </reaction>
</comment>
<reference evidence="18 19" key="1">
    <citation type="submission" date="2019-01" db="EMBL/GenBank/DDBJ databases">
        <title>Altererythrobacter rhizovicinus sp. nov., isolated from the rhizosphere soil of Haloxylon ammodendron.</title>
        <authorList>
            <person name="Li H.-P."/>
            <person name="Gou J.-Y."/>
            <person name="Yao D."/>
            <person name="Han Q.-Q."/>
            <person name="Shao K.-Z."/>
            <person name="Zhao Q."/>
            <person name="Zhang J.-L."/>
        </authorList>
    </citation>
    <scope>NUCLEOTIDE SEQUENCE [LARGE SCALE GENOMIC DNA]</scope>
    <source>
        <strain evidence="18 19">AY-3R</strain>
    </source>
</reference>
<dbReference type="Pfam" id="PF07536">
    <property type="entry name" value="HWE_HK"/>
    <property type="match status" value="1"/>
</dbReference>
<keyword evidence="8" id="KW-0808">Transferase</keyword>
<dbReference type="InterPro" id="IPR013655">
    <property type="entry name" value="PAS_fold_3"/>
</dbReference>
<evidence type="ECO:0000256" key="5">
    <source>
        <dbReference type="ARBA" id="ARBA00022606"/>
    </source>
</evidence>
<keyword evidence="11" id="KW-0418">Kinase</keyword>
<dbReference type="InterPro" id="IPR000014">
    <property type="entry name" value="PAS"/>
</dbReference>
<keyword evidence="7" id="KW-0288">FMN</keyword>
<dbReference type="CDD" id="cd00130">
    <property type="entry name" value="PAS"/>
    <property type="match status" value="2"/>
</dbReference>
<dbReference type="SMART" id="SM00091">
    <property type="entry name" value="PAS"/>
    <property type="match status" value="2"/>
</dbReference>
<evidence type="ECO:0000256" key="9">
    <source>
        <dbReference type="ARBA" id="ARBA00022737"/>
    </source>
</evidence>
<keyword evidence="13" id="KW-0157">Chromophore</keyword>
<dbReference type="Gene3D" id="3.30.565.10">
    <property type="entry name" value="Histidine kinase-like ATPase, C-terminal domain"/>
    <property type="match status" value="1"/>
</dbReference>
<keyword evidence="12" id="KW-0067">ATP-binding</keyword>
<organism evidence="18 19">
    <name type="scientific">Pelagerythrobacter rhizovicinus</name>
    <dbReference type="NCBI Taxonomy" id="2268576"/>
    <lineage>
        <taxon>Bacteria</taxon>
        <taxon>Pseudomonadati</taxon>
        <taxon>Pseudomonadota</taxon>
        <taxon>Alphaproteobacteria</taxon>
        <taxon>Sphingomonadales</taxon>
        <taxon>Erythrobacteraceae</taxon>
        <taxon>Pelagerythrobacter</taxon>
    </lineage>
</organism>
<evidence type="ECO:0000256" key="15">
    <source>
        <dbReference type="ARBA" id="ARBA00023170"/>
    </source>
</evidence>
<dbReference type="GO" id="GO:0009881">
    <property type="term" value="F:photoreceptor activity"/>
    <property type="evidence" value="ECO:0007669"/>
    <property type="project" value="UniProtKB-KW"/>
</dbReference>
<dbReference type="EMBL" id="SDPV01000001">
    <property type="protein sequence ID" value="RXZ65920.1"/>
    <property type="molecule type" value="Genomic_DNA"/>
</dbReference>
<sequence>MKVGLPKNFRDAYLAAIVEHSSDAIVSKDLDGIVQSWNAAAERLFGIPATEMIGQSIRRIIPADRQYEEDAILARVRSGELVPKFETMRKRADGTEIPVAITVSPIRDASGTIVGASKIANDLREQANLRAELLHSQQQFKALANNIPQLAWMADEKGWVFWYNQRWYDFTGTTLEEMQGWGWRAVQHPDHVDRVVEGIQHAWDTGEAWEDTFPLRGKDGEYRWFLTRAQPLRNEAGEVILWCGTNTDITEERETNERIRLLMNEVNHRARNILATIQAIVHRTVGTADAELTEALIRRITALAANQDLLTGERWNGAAVDAIVRSQVLHVIDPTDHRVAFEGPEGIVLKPTAAEALGLAIHELATNALKYGALSNGDGEVAVRWRLADRDGERSFEIEWSESGGPPVKPPERKGFGTTIITRNPEMAFHGKVRLDFRRDGVLWRLAAGDDALTNQSASRSQ</sequence>
<evidence type="ECO:0000256" key="3">
    <source>
        <dbReference type="ARBA" id="ARBA00022543"/>
    </source>
</evidence>
<dbReference type="Proteomes" id="UP000293623">
    <property type="component" value="Unassembled WGS sequence"/>
</dbReference>
<dbReference type="EC" id="2.7.13.3" evidence="2"/>
<dbReference type="SMART" id="SM00086">
    <property type="entry name" value="PAC"/>
    <property type="match status" value="2"/>
</dbReference>
<evidence type="ECO:0000256" key="2">
    <source>
        <dbReference type="ARBA" id="ARBA00012438"/>
    </source>
</evidence>
<keyword evidence="15" id="KW-0675">Receptor</keyword>
<dbReference type="InterPro" id="IPR011102">
    <property type="entry name" value="Sig_transdc_His_kinase_HWE"/>
</dbReference>
<dbReference type="GO" id="GO:0004673">
    <property type="term" value="F:protein histidine kinase activity"/>
    <property type="evidence" value="ECO:0007669"/>
    <property type="project" value="UniProtKB-EC"/>
</dbReference>
<dbReference type="InterPro" id="IPR000700">
    <property type="entry name" value="PAS-assoc_C"/>
</dbReference>
<dbReference type="InterPro" id="IPR035965">
    <property type="entry name" value="PAS-like_dom_sf"/>
</dbReference>
<protein>
    <recommendedName>
        <fullName evidence="2">histidine kinase</fullName>
        <ecNumber evidence="2">2.7.13.3</ecNumber>
    </recommendedName>
</protein>
<keyword evidence="9" id="KW-0677">Repeat</keyword>
<evidence type="ECO:0000256" key="13">
    <source>
        <dbReference type="ARBA" id="ARBA00022991"/>
    </source>
</evidence>
<name>A0A4Q2KNL7_9SPHN</name>
<dbReference type="Gene3D" id="3.30.450.20">
    <property type="entry name" value="PAS domain"/>
    <property type="match status" value="2"/>
</dbReference>
<evidence type="ECO:0000256" key="12">
    <source>
        <dbReference type="ARBA" id="ARBA00022840"/>
    </source>
</evidence>
<proteinExistence type="predicted"/>
<dbReference type="PROSITE" id="PS50112">
    <property type="entry name" value="PAS"/>
    <property type="match status" value="2"/>
</dbReference>
<dbReference type="InterPro" id="IPR013767">
    <property type="entry name" value="PAS_fold"/>
</dbReference>
<evidence type="ECO:0000256" key="8">
    <source>
        <dbReference type="ARBA" id="ARBA00022679"/>
    </source>
</evidence>
<evidence type="ECO:0000259" key="17">
    <source>
        <dbReference type="PROSITE" id="PS50113"/>
    </source>
</evidence>
<evidence type="ECO:0000256" key="10">
    <source>
        <dbReference type="ARBA" id="ARBA00022741"/>
    </source>
</evidence>
<evidence type="ECO:0000256" key="7">
    <source>
        <dbReference type="ARBA" id="ARBA00022643"/>
    </source>
</evidence>
<feature type="domain" description="PAC" evidence="17">
    <location>
        <begin position="83"/>
        <end position="135"/>
    </location>
</feature>
<dbReference type="Pfam" id="PF00989">
    <property type="entry name" value="PAS"/>
    <property type="match status" value="1"/>
</dbReference>
<keyword evidence="19" id="KW-1185">Reference proteome</keyword>
<keyword evidence="3" id="KW-0600">Photoreceptor protein</keyword>
<dbReference type="InterPro" id="IPR001610">
    <property type="entry name" value="PAC"/>
</dbReference>
<evidence type="ECO:0000256" key="6">
    <source>
        <dbReference type="ARBA" id="ARBA00022630"/>
    </source>
</evidence>
<dbReference type="PANTHER" id="PTHR41523:SF8">
    <property type="entry name" value="ETHYLENE RESPONSE SENSOR PROTEIN"/>
    <property type="match status" value="1"/>
</dbReference>
<accession>A0A4Q2KNL7</accession>
<dbReference type="PANTHER" id="PTHR41523">
    <property type="entry name" value="TWO-COMPONENT SYSTEM SENSOR PROTEIN"/>
    <property type="match status" value="1"/>
</dbReference>
<evidence type="ECO:0000313" key="19">
    <source>
        <dbReference type="Proteomes" id="UP000293623"/>
    </source>
</evidence>
<dbReference type="GO" id="GO:0005524">
    <property type="term" value="F:ATP binding"/>
    <property type="evidence" value="ECO:0007669"/>
    <property type="project" value="UniProtKB-KW"/>
</dbReference>
<dbReference type="SMART" id="SM00911">
    <property type="entry name" value="HWE_HK"/>
    <property type="match status" value="1"/>
</dbReference>
<evidence type="ECO:0000256" key="4">
    <source>
        <dbReference type="ARBA" id="ARBA00022553"/>
    </source>
</evidence>
<dbReference type="FunFam" id="3.30.450.20:FF:000099">
    <property type="entry name" value="Sensory box sensor histidine kinase"/>
    <property type="match status" value="1"/>
</dbReference>
<feature type="domain" description="PAC" evidence="17">
    <location>
        <begin position="209"/>
        <end position="261"/>
    </location>
</feature>
<evidence type="ECO:0000256" key="14">
    <source>
        <dbReference type="ARBA" id="ARBA00023026"/>
    </source>
</evidence>
<keyword evidence="14" id="KW-0843">Virulence</keyword>
<evidence type="ECO:0000256" key="11">
    <source>
        <dbReference type="ARBA" id="ARBA00022777"/>
    </source>
</evidence>
<evidence type="ECO:0000313" key="18">
    <source>
        <dbReference type="EMBL" id="RXZ65920.1"/>
    </source>
</evidence>
<dbReference type="OrthoDB" id="136506at2"/>
<dbReference type="SUPFAM" id="SSF55785">
    <property type="entry name" value="PYP-like sensor domain (PAS domain)"/>
    <property type="match status" value="2"/>
</dbReference>
<dbReference type="AlphaFoldDB" id="A0A4Q2KNL7"/>
<gene>
    <name evidence="18" type="ORF">ETX26_04140</name>
</gene>
<dbReference type="GO" id="GO:0006355">
    <property type="term" value="P:regulation of DNA-templated transcription"/>
    <property type="evidence" value="ECO:0007669"/>
    <property type="project" value="InterPro"/>
</dbReference>
<dbReference type="InterPro" id="IPR036890">
    <property type="entry name" value="HATPase_C_sf"/>
</dbReference>
<feature type="domain" description="PAS" evidence="16">
    <location>
        <begin position="136"/>
        <end position="206"/>
    </location>
</feature>
<keyword evidence="10" id="KW-0547">Nucleotide-binding</keyword>